<reference evidence="10" key="1">
    <citation type="submission" date="2019-09" db="EMBL/GenBank/DDBJ databases">
        <title>Draft genome information of white flower Hibiscus syriacus.</title>
        <authorList>
            <person name="Kim Y.-M."/>
        </authorList>
    </citation>
    <scope>NUCLEOTIDE SEQUENCE [LARGE SCALE GENOMIC DNA]</scope>
    <source>
        <strain evidence="10">YM2019G1</strain>
    </source>
</reference>
<comment type="caution">
    <text evidence="10">The sequence shown here is derived from an EMBL/GenBank/DDBJ whole genome shotgun (WGS) entry which is preliminary data.</text>
</comment>
<dbReference type="Gene3D" id="3.30.730.10">
    <property type="entry name" value="AP2/ERF domain"/>
    <property type="match status" value="1"/>
</dbReference>
<feature type="domain" description="AP2/ERF" evidence="9">
    <location>
        <begin position="48"/>
        <end position="122"/>
    </location>
</feature>
<organism evidence="10 11">
    <name type="scientific">Hibiscus syriacus</name>
    <name type="common">Rose of Sharon</name>
    <dbReference type="NCBI Taxonomy" id="106335"/>
    <lineage>
        <taxon>Eukaryota</taxon>
        <taxon>Viridiplantae</taxon>
        <taxon>Streptophyta</taxon>
        <taxon>Embryophyta</taxon>
        <taxon>Tracheophyta</taxon>
        <taxon>Spermatophyta</taxon>
        <taxon>Magnoliopsida</taxon>
        <taxon>eudicotyledons</taxon>
        <taxon>Gunneridae</taxon>
        <taxon>Pentapetalae</taxon>
        <taxon>rosids</taxon>
        <taxon>malvids</taxon>
        <taxon>Malvales</taxon>
        <taxon>Malvaceae</taxon>
        <taxon>Malvoideae</taxon>
        <taxon>Hibiscus</taxon>
    </lineage>
</organism>
<dbReference type="CDD" id="cd00018">
    <property type="entry name" value="AP2"/>
    <property type="match status" value="1"/>
</dbReference>
<name>A0A6A2X5W0_HIBSY</name>
<evidence type="ECO:0000256" key="7">
    <source>
        <dbReference type="ARBA" id="ARBA00024343"/>
    </source>
</evidence>
<dbReference type="InterPro" id="IPR036955">
    <property type="entry name" value="AP2/ERF_dom_sf"/>
</dbReference>
<evidence type="ECO:0000259" key="9">
    <source>
        <dbReference type="PROSITE" id="PS51032"/>
    </source>
</evidence>
<keyword evidence="6" id="KW-0539">Nucleus</keyword>
<evidence type="ECO:0000256" key="4">
    <source>
        <dbReference type="ARBA" id="ARBA00023159"/>
    </source>
</evidence>
<evidence type="ECO:0000256" key="5">
    <source>
        <dbReference type="ARBA" id="ARBA00023163"/>
    </source>
</evidence>
<dbReference type="InterPro" id="IPR001471">
    <property type="entry name" value="AP2/ERF_dom"/>
</dbReference>
<dbReference type="Proteomes" id="UP000436088">
    <property type="component" value="Unassembled WGS sequence"/>
</dbReference>
<dbReference type="GO" id="GO:0005634">
    <property type="term" value="C:nucleus"/>
    <property type="evidence" value="ECO:0007669"/>
    <property type="project" value="UniProtKB-SubCell"/>
</dbReference>
<keyword evidence="11" id="KW-1185">Reference proteome</keyword>
<dbReference type="PROSITE" id="PS51032">
    <property type="entry name" value="AP2_ERF"/>
    <property type="match status" value="1"/>
</dbReference>
<evidence type="ECO:0000313" key="10">
    <source>
        <dbReference type="EMBL" id="KAE8664350.1"/>
    </source>
</evidence>
<dbReference type="PANTHER" id="PTHR31985:SF215">
    <property type="entry name" value="OS02G0781300 PROTEIN"/>
    <property type="match status" value="1"/>
</dbReference>
<gene>
    <name evidence="10" type="ORF">F3Y22_tig00112800pilonHSYRG00053</name>
</gene>
<proteinExistence type="inferred from homology"/>
<feature type="compositionally biased region" description="Low complexity" evidence="8">
    <location>
        <begin position="158"/>
        <end position="167"/>
    </location>
</feature>
<comment type="subcellular location">
    <subcellularLocation>
        <location evidence="1">Nucleus</location>
    </subcellularLocation>
</comment>
<dbReference type="InterPro" id="IPR051032">
    <property type="entry name" value="AP2/ERF_TF_ERF_subfamily"/>
</dbReference>
<keyword evidence="5" id="KW-0804">Transcription</keyword>
<evidence type="ECO:0000256" key="6">
    <source>
        <dbReference type="ARBA" id="ARBA00023242"/>
    </source>
</evidence>
<feature type="region of interest" description="Disordered" evidence="8">
    <location>
        <begin position="154"/>
        <end position="174"/>
    </location>
</feature>
<keyword evidence="2" id="KW-0805">Transcription regulation</keyword>
<evidence type="ECO:0000256" key="1">
    <source>
        <dbReference type="ARBA" id="ARBA00004123"/>
    </source>
</evidence>
<evidence type="ECO:0000313" key="11">
    <source>
        <dbReference type="Proteomes" id="UP000436088"/>
    </source>
</evidence>
<keyword evidence="4" id="KW-0010">Activator</keyword>
<dbReference type="PANTHER" id="PTHR31985">
    <property type="entry name" value="ETHYLENE-RESPONSIVE TRANSCRIPTION FACTOR ERF042-RELATED"/>
    <property type="match status" value="1"/>
</dbReference>
<dbReference type="InterPro" id="IPR016177">
    <property type="entry name" value="DNA-bd_dom_sf"/>
</dbReference>
<evidence type="ECO:0000256" key="3">
    <source>
        <dbReference type="ARBA" id="ARBA00023125"/>
    </source>
</evidence>
<protein>
    <submittedName>
        <fullName evidence="10">ERF017 protein</fullName>
    </submittedName>
</protein>
<dbReference type="SUPFAM" id="SSF54171">
    <property type="entry name" value="DNA-binding domain"/>
    <property type="match status" value="1"/>
</dbReference>
<accession>A0A6A2X5W0</accession>
<evidence type="ECO:0000256" key="2">
    <source>
        <dbReference type="ARBA" id="ARBA00023015"/>
    </source>
</evidence>
<dbReference type="GO" id="GO:0003677">
    <property type="term" value="F:DNA binding"/>
    <property type="evidence" value="ECO:0007669"/>
    <property type="project" value="UniProtKB-KW"/>
</dbReference>
<dbReference type="SMART" id="SM00380">
    <property type="entry name" value="AP2"/>
    <property type="match status" value="1"/>
</dbReference>
<comment type="similarity">
    <text evidence="7">Belongs to the AP2/ERF transcription factor family. ERF subfamily.</text>
</comment>
<sequence>MRHVGIVKRFSDAKRYVKRSPNNNLQPGIKKQKKTSPLGTLIQGGGDRNNGETRKRRACHRENRIEVQGRSQAEMGKWVSEIRLPQQGKDLVGSYKSAEKAARAFDAALFCLRGHSAKFNFPDNPPDIVGGRSLTWAQIQAAARSLNQTFDIGGIQHSNGSSSPSVSDGTTQFDTQLPMEETFLDL</sequence>
<dbReference type="GO" id="GO:0003700">
    <property type="term" value="F:DNA-binding transcription factor activity"/>
    <property type="evidence" value="ECO:0007669"/>
    <property type="project" value="InterPro"/>
</dbReference>
<dbReference type="EMBL" id="VEPZ02001652">
    <property type="protein sequence ID" value="KAE8664350.1"/>
    <property type="molecule type" value="Genomic_DNA"/>
</dbReference>
<dbReference type="AlphaFoldDB" id="A0A6A2X5W0"/>
<feature type="region of interest" description="Disordered" evidence="8">
    <location>
        <begin position="19"/>
        <end position="57"/>
    </location>
</feature>
<keyword evidence="3" id="KW-0238">DNA-binding</keyword>
<evidence type="ECO:0000256" key="8">
    <source>
        <dbReference type="SAM" id="MobiDB-lite"/>
    </source>
</evidence>